<dbReference type="PANTHER" id="PTHR46609:SF6">
    <property type="entry name" value="EXONUCLEASE, PHAGE-TYPE_RECB, C-TERMINAL DOMAIN-CONTAINING PROTEIN-RELATED"/>
    <property type="match status" value="1"/>
</dbReference>
<dbReference type="SUPFAM" id="SSF52980">
    <property type="entry name" value="Restriction endonuclease-like"/>
    <property type="match status" value="1"/>
</dbReference>
<feature type="domain" description="YqaJ viral recombinase" evidence="2">
    <location>
        <begin position="234"/>
        <end position="424"/>
    </location>
</feature>
<dbReference type="InterPro" id="IPR011335">
    <property type="entry name" value="Restrct_endonuc-II-like"/>
</dbReference>
<dbReference type="InterPro" id="IPR011604">
    <property type="entry name" value="PDDEXK-like_dom_sf"/>
</dbReference>
<feature type="compositionally biased region" description="Polar residues" evidence="1">
    <location>
        <begin position="164"/>
        <end position="173"/>
    </location>
</feature>
<reference evidence="3" key="1">
    <citation type="journal article" date="2020" name="Nature">
        <title>Giant virus diversity and host interactions through global metagenomics.</title>
        <authorList>
            <person name="Schulz F."/>
            <person name="Roux S."/>
            <person name="Paez-Espino D."/>
            <person name="Jungbluth S."/>
            <person name="Walsh D.A."/>
            <person name="Denef V.J."/>
            <person name="McMahon K.D."/>
            <person name="Konstantinidis K.T."/>
            <person name="Eloe-Fadrosh E.A."/>
            <person name="Kyrpides N.C."/>
            <person name="Woyke T."/>
        </authorList>
    </citation>
    <scope>NUCLEOTIDE SEQUENCE</scope>
    <source>
        <strain evidence="3">GVMAG-M-3300023179-103</strain>
    </source>
</reference>
<name>A0A6C0DYA5_9ZZZZ</name>
<protein>
    <recommendedName>
        <fullName evidence="2">YqaJ viral recombinase domain-containing protein</fullName>
    </recommendedName>
</protein>
<feature type="region of interest" description="Disordered" evidence="1">
    <location>
        <begin position="96"/>
        <end position="198"/>
    </location>
</feature>
<evidence type="ECO:0000256" key="1">
    <source>
        <dbReference type="SAM" id="MobiDB-lite"/>
    </source>
</evidence>
<evidence type="ECO:0000313" key="3">
    <source>
        <dbReference type="EMBL" id="QHT21896.1"/>
    </source>
</evidence>
<dbReference type="InterPro" id="IPR017482">
    <property type="entry name" value="Lambda-type_endonuclease"/>
</dbReference>
<organism evidence="3">
    <name type="scientific">viral metagenome</name>
    <dbReference type="NCBI Taxonomy" id="1070528"/>
    <lineage>
        <taxon>unclassified sequences</taxon>
        <taxon>metagenomes</taxon>
        <taxon>organismal metagenomes</taxon>
    </lineage>
</organism>
<dbReference type="InterPro" id="IPR019080">
    <property type="entry name" value="YqaJ_viral_recombinase"/>
</dbReference>
<feature type="compositionally biased region" description="Basic and acidic residues" evidence="1">
    <location>
        <begin position="144"/>
        <end position="161"/>
    </location>
</feature>
<feature type="compositionally biased region" description="Basic and acidic residues" evidence="1">
    <location>
        <begin position="96"/>
        <end position="119"/>
    </location>
</feature>
<sequence length="668" mass="78992">MSFSLTEYLKNNCSQTYDINDLHTIAENIANVSKNRYNQDTALKLICRYANVDSKKIYFDTNNRYDEKTFDIIQRDYEKSPTKSVLSDMPNFEKKQEIKPELSFEKKQPKQDVVPEKSVKSGFGNLSSFEKKPTKSGFGNLSSYEKKQPVQELEKVPEKPTKSGFGNLSSFEKTQPKKEIPNPQTNLNKLPPFGTDNFNDENIKDDIWEDEETKRSKIYRYLASKYYPAQRSEEWFKMRDTMITASDGGTIVGMNPYETNYSFISKKVHGKPFETSQSCYHGKKLEQVATMIYEYRMNVKVMEFGLCQHPKYNFLGASPDGIISEYKLKTKSGKTWEELEEELKLIKKQEDKFKFLTANCYKTKYVGRMLEIKCPSGRQIIMDKDAPEVYGVHGEKITVLYKDVKKGICPAYYWVQVQLQLQCCELDECDFWQMSITEYKNRQDFEKDTNKQTQWLSIETKMEKGALIQLMPKNQLSNNMLSYEEKIYNFAGFIYQPRINMTNKEIDEWIFETLNKLDKTHPDYVLDTILYWRVENSRNITIKRDDKWFNDNLQTFKESWELVLFFRNEKELATLFKKYLLTFPLDNFKHIKEPQKDTIMNTLKELYKKNKTRTKEIEKLTQKINITENTHNIIDDIAFIENELKNKKDDVNIIELIKRLKYDLLNKN</sequence>
<evidence type="ECO:0000259" key="2">
    <source>
        <dbReference type="Pfam" id="PF09588"/>
    </source>
</evidence>
<dbReference type="InterPro" id="IPR051703">
    <property type="entry name" value="NF-kappa-B_Signaling_Reg"/>
</dbReference>
<proteinExistence type="predicted"/>
<dbReference type="EMBL" id="MN739698">
    <property type="protein sequence ID" value="QHT21896.1"/>
    <property type="molecule type" value="Genomic_DNA"/>
</dbReference>
<accession>A0A6C0DYA5</accession>
<dbReference type="CDD" id="cd22343">
    <property type="entry name" value="PDDEXK_lambda_exonuclease-like"/>
    <property type="match status" value="1"/>
</dbReference>
<dbReference type="PANTHER" id="PTHR46609">
    <property type="entry name" value="EXONUCLEASE, PHAGE-TYPE/RECB, C-TERMINAL DOMAIN-CONTAINING PROTEIN"/>
    <property type="match status" value="1"/>
</dbReference>
<dbReference type="AlphaFoldDB" id="A0A6C0DYA5"/>
<dbReference type="Gene3D" id="3.90.320.10">
    <property type="match status" value="1"/>
</dbReference>
<dbReference type="Pfam" id="PF09588">
    <property type="entry name" value="YqaJ"/>
    <property type="match status" value="1"/>
</dbReference>
<dbReference type="NCBIfam" id="TIGR03033">
    <property type="entry name" value="phage_rel_nuc"/>
    <property type="match status" value="1"/>
</dbReference>